<protein>
    <recommendedName>
        <fullName evidence="4">Secreted protein</fullName>
    </recommendedName>
</protein>
<dbReference type="EMBL" id="SOCQ01000026">
    <property type="protein sequence ID" value="TDV36776.1"/>
    <property type="molecule type" value="Genomic_DNA"/>
</dbReference>
<gene>
    <name evidence="2" type="ORF">EDF87_12690</name>
</gene>
<evidence type="ECO:0008006" key="4">
    <source>
        <dbReference type="Google" id="ProtNLM"/>
    </source>
</evidence>
<comment type="caution">
    <text evidence="2">The sequence shown here is derived from an EMBL/GenBank/DDBJ whole genome shotgun (WGS) entry which is preliminary data.</text>
</comment>
<dbReference type="AlphaFoldDB" id="A0A4R7UUV0"/>
<dbReference type="RefSeq" id="WP_080762086.1">
    <property type="nucleotide sequence ID" value="NZ_JBIUWL010000081.1"/>
</dbReference>
<evidence type="ECO:0000313" key="3">
    <source>
        <dbReference type="Proteomes" id="UP000295804"/>
    </source>
</evidence>
<sequence>MSLRMGFGLTLAASLLLGAVVVQAAPASWWLYESASTGRTMCSNVPQAKGWVRVAGPYNNGGCRR</sequence>
<dbReference type="Proteomes" id="UP000295804">
    <property type="component" value="Unassembled WGS sequence"/>
</dbReference>
<reference evidence="2 3" key="1">
    <citation type="submission" date="2019-03" db="EMBL/GenBank/DDBJ databases">
        <title>Genomic analyses of the natural microbiome of Caenorhabditis elegans.</title>
        <authorList>
            <person name="Samuel B."/>
        </authorList>
    </citation>
    <scope>NUCLEOTIDE SEQUENCE [LARGE SCALE GENOMIC DNA]</scope>
    <source>
        <strain evidence="2 3">BIGb0525</strain>
    </source>
</reference>
<proteinExistence type="predicted"/>
<organism evidence="2 3">
    <name type="scientific">Pseudomonas helmanticensis</name>
    <dbReference type="NCBI Taxonomy" id="1471381"/>
    <lineage>
        <taxon>Bacteria</taxon>
        <taxon>Pseudomonadati</taxon>
        <taxon>Pseudomonadota</taxon>
        <taxon>Gammaproteobacteria</taxon>
        <taxon>Pseudomonadales</taxon>
        <taxon>Pseudomonadaceae</taxon>
        <taxon>Pseudomonas</taxon>
    </lineage>
</organism>
<keyword evidence="1" id="KW-0732">Signal</keyword>
<name>A0A4R7UUV0_9PSED</name>
<feature type="chain" id="PRO_5020253460" description="Secreted protein" evidence="1">
    <location>
        <begin position="25"/>
        <end position="65"/>
    </location>
</feature>
<accession>A0A4R7UUV0</accession>
<evidence type="ECO:0000256" key="1">
    <source>
        <dbReference type="SAM" id="SignalP"/>
    </source>
</evidence>
<feature type="signal peptide" evidence="1">
    <location>
        <begin position="1"/>
        <end position="24"/>
    </location>
</feature>
<evidence type="ECO:0000313" key="2">
    <source>
        <dbReference type="EMBL" id="TDV36776.1"/>
    </source>
</evidence>